<dbReference type="Pfam" id="PF20256">
    <property type="entry name" value="MoCoBD_2"/>
    <property type="match status" value="1"/>
</dbReference>
<accession>A0A0F9F7R8</accession>
<feature type="domain" description="Aldehyde oxidase/xanthine dehydrogenase a/b hammerhead" evidence="3">
    <location>
        <begin position="21"/>
        <end position="125"/>
    </location>
</feature>
<dbReference type="Gene3D" id="3.30.365.10">
    <property type="entry name" value="Aldehyde oxidase/xanthine dehydrogenase, molybdopterin binding domain"/>
    <property type="match status" value="3"/>
</dbReference>
<keyword evidence="2" id="KW-0560">Oxidoreductase</keyword>
<dbReference type="InterPro" id="IPR036856">
    <property type="entry name" value="Ald_Oxase/Xan_DH_a/b_sf"/>
</dbReference>
<name>A0A0F9F7R8_9ZZZZ</name>
<feature type="non-terminal residue" evidence="4">
    <location>
        <position position="538"/>
    </location>
</feature>
<evidence type="ECO:0000259" key="3">
    <source>
        <dbReference type="SMART" id="SM01008"/>
    </source>
</evidence>
<dbReference type="PANTHER" id="PTHR11908:SF132">
    <property type="entry name" value="ALDEHYDE OXIDASE 1-RELATED"/>
    <property type="match status" value="1"/>
</dbReference>
<dbReference type="InterPro" id="IPR046867">
    <property type="entry name" value="AldOxase/xan_DH_MoCoBD2"/>
</dbReference>
<dbReference type="InterPro" id="IPR037165">
    <property type="entry name" value="AldOxase/xan_DH_Mopterin-bd_sf"/>
</dbReference>
<dbReference type="InterPro" id="IPR016208">
    <property type="entry name" value="Ald_Oxase/xanthine_DH-like"/>
</dbReference>
<dbReference type="Gene3D" id="3.90.1170.50">
    <property type="entry name" value="Aldehyde oxidase/xanthine dehydrogenase, a/b hammerhead"/>
    <property type="match status" value="1"/>
</dbReference>
<organism evidence="4">
    <name type="scientific">marine sediment metagenome</name>
    <dbReference type="NCBI Taxonomy" id="412755"/>
    <lineage>
        <taxon>unclassified sequences</taxon>
        <taxon>metagenomes</taxon>
        <taxon>ecological metagenomes</taxon>
    </lineage>
</organism>
<dbReference type="InterPro" id="IPR008274">
    <property type="entry name" value="AldOxase/xan_DH_MoCoBD1"/>
</dbReference>
<keyword evidence="1" id="KW-0500">Molybdenum</keyword>
<dbReference type="SUPFAM" id="SSF56003">
    <property type="entry name" value="Molybdenum cofactor-binding domain"/>
    <property type="match status" value="1"/>
</dbReference>
<dbReference type="EMBL" id="LAZR01024612">
    <property type="protein sequence ID" value="KKL74556.1"/>
    <property type="molecule type" value="Genomic_DNA"/>
</dbReference>
<dbReference type="Pfam" id="PF01315">
    <property type="entry name" value="Ald_Xan_dh_C"/>
    <property type="match status" value="1"/>
</dbReference>
<dbReference type="GO" id="GO:0005506">
    <property type="term" value="F:iron ion binding"/>
    <property type="evidence" value="ECO:0007669"/>
    <property type="project" value="InterPro"/>
</dbReference>
<reference evidence="4" key="1">
    <citation type="journal article" date="2015" name="Nature">
        <title>Complex archaea that bridge the gap between prokaryotes and eukaryotes.</title>
        <authorList>
            <person name="Spang A."/>
            <person name="Saw J.H."/>
            <person name="Jorgensen S.L."/>
            <person name="Zaremba-Niedzwiedzka K."/>
            <person name="Martijn J."/>
            <person name="Lind A.E."/>
            <person name="van Eijk R."/>
            <person name="Schleper C."/>
            <person name="Guy L."/>
            <person name="Ettema T.J."/>
        </authorList>
    </citation>
    <scope>NUCLEOTIDE SEQUENCE</scope>
</reference>
<dbReference type="SUPFAM" id="SSF54665">
    <property type="entry name" value="CO dehydrogenase molybdoprotein N-domain-like"/>
    <property type="match status" value="1"/>
</dbReference>
<dbReference type="AlphaFoldDB" id="A0A0F9F7R8"/>
<evidence type="ECO:0000256" key="1">
    <source>
        <dbReference type="ARBA" id="ARBA00022505"/>
    </source>
</evidence>
<dbReference type="GO" id="GO:0016491">
    <property type="term" value="F:oxidoreductase activity"/>
    <property type="evidence" value="ECO:0007669"/>
    <property type="project" value="UniProtKB-KW"/>
</dbReference>
<dbReference type="Pfam" id="PF02738">
    <property type="entry name" value="MoCoBD_1"/>
    <property type="match status" value="1"/>
</dbReference>
<gene>
    <name evidence="4" type="ORF">LCGC14_2063700</name>
</gene>
<comment type="caution">
    <text evidence="4">The sequence shown here is derived from an EMBL/GenBank/DDBJ whole genome shotgun (WGS) entry which is preliminary data.</text>
</comment>
<dbReference type="PANTHER" id="PTHR11908">
    <property type="entry name" value="XANTHINE DEHYDROGENASE"/>
    <property type="match status" value="1"/>
</dbReference>
<sequence>MSDKKFVGEDVTDIRSVNKVTGATRYAADINLPGMLYAVMVRSEYAHAIVKDIDKSEALKVRGVVSIVTYKDFPGLHFGTYVHDQVAFTSHPRYVGDPIAAVAAETQEIAEKAARLVAIKYEILPHILNPEVAFKSEKIILHPDMHTYKAYAGFFNYKKSTNVPNHMKVRKGDIEKGFEESDLVVESRITVPPIYHGNIETHACVCQYDPDGHLFVQSCTQGPFLLREMLSSALSIPLNRITVLHTAVGGGFGGKISGNIEIRAAAIAQRCEYRPVKMALSRREEWETVYTRQSLIGYYKTGAKKNGKIIARKVTLYWDAGAYADYEVSVARSAGFMSAGPYDIPNVWVDSYAVYTNKLVATAYRGFGCSETTFCYEQDMDIVAKKLGLDPVEFRLKNAFERGMTNVTGQRLRSCALKDCINLVNEKAGPEPEKSGNCVIKRGRGIAVMHKFTVHTVPTADIVKLNEDGTITLETSAVDIGQGSDTIMAQILADVLGIGIDKITVVPIHTDYSGYGWQTAASSKTFFNGNSTIRAGLD</sequence>
<dbReference type="SMART" id="SM01008">
    <property type="entry name" value="Ald_Xan_dh_C"/>
    <property type="match status" value="1"/>
</dbReference>
<evidence type="ECO:0000256" key="2">
    <source>
        <dbReference type="ARBA" id="ARBA00023002"/>
    </source>
</evidence>
<protein>
    <recommendedName>
        <fullName evidence="3">Aldehyde oxidase/xanthine dehydrogenase a/b hammerhead domain-containing protein</fullName>
    </recommendedName>
</protein>
<evidence type="ECO:0000313" key="4">
    <source>
        <dbReference type="EMBL" id="KKL74556.1"/>
    </source>
</evidence>
<proteinExistence type="predicted"/>
<dbReference type="InterPro" id="IPR000674">
    <property type="entry name" value="Ald_Oxase/Xan_DH_a/b"/>
</dbReference>